<feature type="region of interest" description="Disordered" evidence="1">
    <location>
        <begin position="24"/>
        <end position="58"/>
    </location>
</feature>
<keyword evidence="3" id="KW-1185">Reference proteome</keyword>
<proteinExistence type="predicted"/>
<evidence type="ECO:0000313" key="3">
    <source>
        <dbReference type="Proteomes" id="UP001219518"/>
    </source>
</evidence>
<dbReference type="Proteomes" id="UP001219518">
    <property type="component" value="Unassembled WGS sequence"/>
</dbReference>
<keyword evidence="2" id="KW-0347">Helicase</keyword>
<keyword evidence="2" id="KW-0547">Nucleotide-binding</keyword>
<accession>A0AAE1HRA3</accession>
<gene>
    <name evidence="2" type="ORF">KUF71_014246</name>
</gene>
<dbReference type="EMBL" id="JAHWGI010001242">
    <property type="protein sequence ID" value="KAK3925997.1"/>
    <property type="molecule type" value="Genomic_DNA"/>
</dbReference>
<dbReference type="GO" id="GO:0004386">
    <property type="term" value="F:helicase activity"/>
    <property type="evidence" value="ECO:0007669"/>
    <property type="project" value="UniProtKB-KW"/>
</dbReference>
<reference evidence="2" key="1">
    <citation type="submission" date="2021-07" db="EMBL/GenBank/DDBJ databases">
        <authorList>
            <person name="Catto M.A."/>
            <person name="Jacobson A."/>
            <person name="Kennedy G."/>
            <person name="Labadie P."/>
            <person name="Hunt B.G."/>
            <person name="Srinivasan R."/>
        </authorList>
    </citation>
    <scope>NUCLEOTIDE SEQUENCE</scope>
    <source>
        <strain evidence="2">PL_HMW_Pooled</strain>
        <tissue evidence="2">Head</tissue>
    </source>
</reference>
<keyword evidence="2" id="KW-0378">Hydrolase</keyword>
<evidence type="ECO:0000256" key="1">
    <source>
        <dbReference type="SAM" id="MobiDB-lite"/>
    </source>
</evidence>
<keyword evidence="2" id="KW-0067">ATP-binding</keyword>
<reference evidence="2" key="2">
    <citation type="journal article" date="2023" name="BMC Genomics">
        <title>Pest status, molecular evolution, and epigenetic factors derived from the genome assembly of Frankliniella fusca, a thysanopteran phytovirus vector.</title>
        <authorList>
            <person name="Catto M.A."/>
            <person name="Labadie P.E."/>
            <person name="Jacobson A.L."/>
            <person name="Kennedy G.G."/>
            <person name="Srinivasan R."/>
            <person name="Hunt B.G."/>
        </authorList>
    </citation>
    <scope>NUCLEOTIDE SEQUENCE</scope>
    <source>
        <strain evidence="2">PL_HMW_Pooled</strain>
    </source>
</reference>
<feature type="compositionally biased region" description="Pro residues" evidence="1">
    <location>
        <begin position="27"/>
        <end position="38"/>
    </location>
</feature>
<comment type="caution">
    <text evidence="2">The sequence shown here is derived from an EMBL/GenBank/DDBJ whole genome shotgun (WGS) entry which is preliminary data.</text>
</comment>
<feature type="compositionally biased region" description="Basic and acidic residues" evidence="1">
    <location>
        <begin position="48"/>
        <end position="58"/>
    </location>
</feature>
<sequence length="121" mass="13565">MKYIRLCCGLGTIHCAAHRAALTRSCSPPPRWAPPPWTRGPRPSSCIRPEDRKERGEEFKERSALAGALAEEFNVDTGHSAAWGRVETSGFSVSSDLTAPFQLRIRLRFWFRISSNPPEDP</sequence>
<dbReference type="AlphaFoldDB" id="A0AAE1HRA3"/>
<protein>
    <submittedName>
        <fullName evidence="2">ATP-dependent DNA helicase MPH1</fullName>
    </submittedName>
</protein>
<name>A0AAE1HRA3_9NEOP</name>
<organism evidence="2 3">
    <name type="scientific">Frankliniella fusca</name>
    <dbReference type="NCBI Taxonomy" id="407009"/>
    <lineage>
        <taxon>Eukaryota</taxon>
        <taxon>Metazoa</taxon>
        <taxon>Ecdysozoa</taxon>
        <taxon>Arthropoda</taxon>
        <taxon>Hexapoda</taxon>
        <taxon>Insecta</taxon>
        <taxon>Pterygota</taxon>
        <taxon>Neoptera</taxon>
        <taxon>Paraneoptera</taxon>
        <taxon>Thysanoptera</taxon>
        <taxon>Terebrantia</taxon>
        <taxon>Thripoidea</taxon>
        <taxon>Thripidae</taxon>
        <taxon>Frankliniella</taxon>
    </lineage>
</organism>
<evidence type="ECO:0000313" key="2">
    <source>
        <dbReference type="EMBL" id="KAK3925997.1"/>
    </source>
</evidence>